<accession>A0ACC7NZH3</accession>
<proteinExistence type="predicted"/>
<evidence type="ECO:0000313" key="1">
    <source>
        <dbReference type="EMBL" id="MFM9329455.1"/>
    </source>
</evidence>
<gene>
    <name evidence="1" type="ORF">ACI1P1_14270</name>
</gene>
<dbReference type="EMBL" id="JBJURJ010000008">
    <property type="protein sequence ID" value="MFM9329455.1"/>
    <property type="molecule type" value="Genomic_DNA"/>
</dbReference>
<comment type="caution">
    <text evidence="1">The sequence shown here is derived from an EMBL/GenBank/DDBJ whole genome shotgun (WGS) entry which is preliminary data.</text>
</comment>
<protein>
    <submittedName>
        <fullName evidence="1">Stalk domain-containing protein</fullName>
    </submittedName>
</protein>
<keyword evidence="2" id="KW-1185">Reference proteome</keyword>
<organism evidence="1 2">
    <name type="scientific">Paenibacillus mesotrionivorans</name>
    <dbReference type="NCBI Taxonomy" id="3160968"/>
    <lineage>
        <taxon>Bacteria</taxon>
        <taxon>Bacillati</taxon>
        <taxon>Bacillota</taxon>
        <taxon>Bacilli</taxon>
        <taxon>Bacillales</taxon>
        <taxon>Paenibacillaceae</taxon>
        <taxon>Paenibacillus</taxon>
    </lineage>
</organism>
<dbReference type="Proteomes" id="UP001631969">
    <property type="component" value="Unassembled WGS sequence"/>
</dbReference>
<evidence type="ECO:0000313" key="2">
    <source>
        <dbReference type="Proteomes" id="UP001631969"/>
    </source>
</evidence>
<sequence length="250" mass="27454">MRSIYVFLVAVILFGLVPVQVLAEDQPIHVILNGKEVVFPAPPRIENGTTLVPFRALFEAVEMEVLWDGETQTITAEGNQEKLQLRIGDDNATNNGQTVELEISPQLIEGIAYVPLRFVGEALDYLVDFQQSEGSASIHLRTSALRLPLSRDPYSLDPAVSNDNISYEPLIGLFEGLVRSTENGGIVPAAASSWEISEDKKSYTFHIRSDAVWSNGDPLTAQDFAASWKRVADLNASLGADFLSHIDQVN</sequence>
<reference evidence="1" key="1">
    <citation type="submission" date="2024-12" db="EMBL/GenBank/DDBJ databases">
        <authorList>
            <person name="Wu N."/>
        </authorList>
    </citation>
    <scope>NUCLEOTIDE SEQUENCE</scope>
    <source>
        <strain evidence="1">P15</strain>
    </source>
</reference>
<name>A0ACC7NZH3_9BACL</name>